<gene>
    <name evidence="2" type="ORF">HOP40_33150</name>
</gene>
<dbReference type="SUPFAM" id="SSF53474">
    <property type="entry name" value="alpha/beta-Hydrolases"/>
    <property type="match status" value="1"/>
</dbReference>
<dbReference type="KEGG" id="pbro:HOP40_33150"/>
<evidence type="ECO:0000313" key="2">
    <source>
        <dbReference type="EMBL" id="QJY50017.1"/>
    </source>
</evidence>
<accession>A0A6M6JSK7</accession>
<dbReference type="GO" id="GO:0047372">
    <property type="term" value="F:monoacylglycerol lipase activity"/>
    <property type="evidence" value="ECO:0007669"/>
    <property type="project" value="TreeGrafter"/>
</dbReference>
<dbReference type="Proteomes" id="UP000505377">
    <property type="component" value="Chromosome"/>
</dbReference>
<reference evidence="2 3" key="1">
    <citation type="submission" date="2020-05" db="EMBL/GenBank/DDBJ databases">
        <authorList>
            <person name="Mo P."/>
        </authorList>
    </citation>
    <scope>NUCLEOTIDE SEQUENCE [LARGE SCALE GENOMIC DNA]</scope>
    <source>
        <strain evidence="2 3">Gen01</strain>
    </source>
</reference>
<dbReference type="InterPro" id="IPR029058">
    <property type="entry name" value="AB_hydrolase_fold"/>
</dbReference>
<dbReference type="Pfam" id="PF00561">
    <property type="entry name" value="Abhydrolase_1"/>
    <property type="match status" value="1"/>
</dbReference>
<name>A0A6M6JSK7_9PSEU</name>
<protein>
    <submittedName>
        <fullName evidence="2">Alpha/beta fold hydrolase</fullName>
    </submittedName>
</protein>
<dbReference type="EMBL" id="CP053564">
    <property type="protein sequence ID" value="QJY50017.1"/>
    <property type="molecule type" value="Genomic_DNA"/>
</dbReference>
<dbReference type="Gene3D" id="3.40.50.1820">
    <property type="entry name" value="alpha/beta hydrolase"/>
    <property type="match status" value="1"/>
</dbReference>
<dbReference type="GO" id="GO:0016020">
    <property type="term" value="C:membrane"/>
    <property type="evidence" value="ECO:0007669"/>
    <property type="project" value="TreeGrafter"/>
</dbReference>
<proteinExistence type="predicted"/>
<dbReference type="RefSeq" id="WP_172167030.1">
    <property type="nucleotide sequence ID" value="NZ_CP053564.1"/>
</dbReference>
<sequence>MAAPTTETLQLRHCDFEAKVKVAGSGSPVVYLHTAGGPRWDAFLDALAEHHTVYAPDHPGTGATARDSIYQVDSLWDLTLIYDEILDGLGLASVPVVGSSFGGMMACELAALRPERVSKMVLIDPIGLWREDIPVAPYMMLSQADLVATLFSNLAAKPVQEFLTLPTDPMEMAIAMADSVWALGTTGKFVWPIPDKGLKKRLHRVTAPTLIIWGAEDKLISPVYAEDFAAAIADSRIEIVKGAGHVPQWEQLDIVAPLVLDYLKE</sequence>
<keyword evidence="3" id="KW-1185">Reference proteome</keyword>
<dbReference type="PRINTS" id="PR00111">
    <property type="entry name" value="ABHYDROLASE"/>
</dbReference>
<feature type="domain" description="AB hydrolase-1" evidence="1">
    <location>
        <begin position="28"/>
        <end position="250"/>
    </location>
</feature>
<dbReference type="PANTHER" id="PTHR43798">
    <property type="entry name" value="MONOACYLGLYCEROL LIPASE"/>
    <property type="match status" value="1"/>
</dbReference>
<dbReference type="PANTHER" id="PTHR43798:SF5">
    <property type="entry name" value="MONOACYLGLYCEROL LIPASE ABHD6"/>
    <property type="match status" value="1"/>
</dbReference>
<dbReference type="InterPro" id="IPR000073">
    <property type="entry name" value="AB_hydrolase_1"/>
</dbReference>
<keyword evidence="2" id="KW-0378">Hydrolase</keyword>
<dbReference type="GO" id="GO:0046464">
    <property type="term" value="P:acylglycerol catabolic process"/>
    <property type="evidence" value="ECO:0007669"/>
    <property type="project" value="TreeGrafter"/>
</dbReference>
<organism evidence="2 3">
    <name type="scientific">Pseudonocardia broussonetiae</name>
    <dbReference type="NCBI Taxonomy" id="2736640"/>
    <lineage>
        <taxon>Bacteria</taxon>
        <taxon>Bacillati</taxon>
        <taxon>Actinomycetota</taxon>
        <taxon>Actinomycetes</taxon>
        <taxon>Pseudonocardiales</taxon>
        <taxon>Pseudonocardiaceae</taxon>
        <taxon>Pseudonocardia</taxon>
    </lineage>
</organism>
<evidence type="ECO:0000259" key="1">
    <source>
        <dbReference type="Pfam" id="PF00561"/>
    </source>
</evidence>
<evidence type="ECO:0000313" key="3">
    <source>
        <dbReference type="Proteomes" id="UP000505377"/>
    </source>
</evidence>
<dbReference type="InterPro" id="IPR050266">
    <property type="entry name" value="AB_hydrolase_sf"/>
</dbReference>
<dbReference type="AlphaFoldDB" id="A0A6M6JSK7"/>